<dbReference type="AlphaFoldDB" id="A0A9D4E1Y0"/>
<organism evidence="1 2">
    <name type="scientific">Dreissena polymorpha</name>
    <name type="common">Zebra mussel</name>
    <name type="synonym">Mytilus polymorpha</name>
    <dbReference type="NCBI Taxonomy" id="45954"/>
    <lineage>
        <taxon>Eukaryota</taxon>
        <taxon>Metazoa</taxon>
        <taxon>Spiralia</taxon>
        <taxon>Lophotrochozoa</taxon>
        <taxon>Mollusca</taxon>
        <taxon>Bivalvia</taxon>
        <taxon>Autobranchia</taxon>
        <taxon>Heteroconchia</taxon>
        <taxon>Euheterodonta</taxon>
        <taxon>Imparidentia</taxon>
        <taxon>Neoheterodontei</taxon>
        <taxon>Myida</taxon>
        <taxon>Dreissenoidea</taxon>
        <taxon>Dreissenidae</taxon>
        <taxon>Dreissena</taxon>
    </lineage>
</organism>
<dbReference type="Proteomes" id="UP000828390">
    <property type="component" value="Unassembled WGS sequence"/>
</dbReference>
<gene>
    <name evidence="1" type="ORF">DPMN_173034</name>
</gene>
<reference evidence="1" key="2">
    <citation type="submission" date="2020-11" db="EMBL/GenBank/DDBJ databases">
        <authorList>
            <person name="McCartney M.A."/>
            <person name="Auch B."/>
            <person name="Kono T."/>
            <person name="Mallez S."/>
            <person name="Becker A."/>
            <person name="Gohl D.M."/>
            <person name="Silverstein K.A.T."/>
            <person name="Koren S."/>
            <person name="Bechman K.B."/>
            <person name="Herman A."/>
            <person name="Abrahante J.E."/>
            <person name="Garbe J."/>
        </authorList>
    </citation>
    <scope>NUCLEOTIDE SEQUENCE</scope>
    <source>
        <strain evidence="1">Duluth1</strain>
        <tissue evidence="1">Whole animal</tissue>
    </source>
</reference>
<comment type="caution">
    <text evidence="1">The sequence shown here is derived from an EMBL/GenBank/DDBJ whole genome shotgun (WGS) entry which is preliminary data.</text>
</comment>
<reference evidence="1" key="1">
    <citation type="journal article" date="2019" name="bioRxiv">
        <title>The Genome of the Zebra Mussel, Dreissena polymorpha: A Resource for Invasive Species Research.</title>
        <authorList>
            <person name="McCartney M.A."/>
            <person name="Auch B."/>
            <person name="Kono T."/>
            <person name="Mallez S."/>
            <person name="Zhang Y."/>
            <person name="Obille A."/>
            <person name="Becker A."/>
            <person name="Abrahante J.E."/>
            <person name="Garbe J."/>
            <person name="Badalamenti J.P."/>
            <person name="Herman A."/>
            <person name="Mangelson H."/>
            <person name="Liachko I."/>
            <person name="Sullivan S."/>
            <person name="Sone E.D."/>
            <person name="Koren S."/>
            <person name="Silverstein K.A.T."/>
            <person name="Beckman K.B."/>
            <person name="Gohl D.M."/>
        </authorList>
    </citation>
    <scope>NUCLEOTIDE SEQUENCE</scope>
    <source>
        <strain evidence="1">Duluth1</strain>
        <tissue evidence="1">Whole animal</tissue>
    </source>
</reference>
<keyword evidence="2" id="KW-1185">Reference proteome</keyword>
<protein>
    <submittedName>
        <fullName evidence="1">Uncharacterized protein</fullName>
    </submittedName>
</protein>
<accession>A0A9D4E1Y0</accession>
<sequence>MIEKTHLPVGVPGSYGDTWGARADSSVHVTGWGWVARERKLRMLNVEHLETLQAPMLCSGGHLYVNNLKPNGPISI</sequence>
<evidence type="ECO:0000313" key="2">
    <source>
        <dbReference type="Proteomes" id="UP000828390"/>
    </source>
</evidence>
<proteinExistence type="predicted"/>
<name>A0A9D4E1Y0_DREPO</name>
<dbReference type="EMBL" id="JAIWYP010000009">
    <property type="protein sequence ID" value="KAH3771706.1"/>
    <property type="molecule type" value="Genomic_DNA"/>
</dbReference>
<evidence type="ECO:0000313" key="1">
    <source>
        <dbReference type="EMBL" id="KAH3771706.1"/>
    </source>
</evidence>